<gene>
    <name evidence="1" type="ORF">SAMN05216469_10641</name>
</gene>
<reference evidence="1 2" key="1">
    <citation type="submission" date="2016-10" db="EMBL/GenBank/DDBJ databases">
        <authorList>
            <person name="de Groot N.N."/>
        </authorList>
    </citation>
    <scope>NUCLEOTIDE SEQUENCE [LARGE SCALE GENOMIC DNA]</scope>
    <source>
        <strain evidence="1 2">KH2T6</strain>
    </source>
</reference>
<accession>A0A1H7K5S4</accession>
<protein>
    <submittedName>
        <fullName evidence="1">Uncharacterized protein</fullName>
    </submittedName>
</protein>
<dbReference type="Proteomes" id="UP000186015">
    <property type="component" value="Unassembled WGS sequence"/>
</dbReference>
<dbReference type="RefSeq" id="WP_242940207.1">
    <property type="nucleotide sequence ID" value="NZ_FOAT01000006.1"/>
</dbReference>
<dbReference type="EMBL" id="FOAT01000006">
    <property type="protein sequence ID" value="SEK81287.1"/>
    <property type="molecule type" value="Genomic_DNA"/>
</dbReference>
<name>A0A1H7K5S4_RUMAL</name>
<organism evidence="1 2">
    <name type="scientific">Ruminococcus albus</name>
    <dbReference type="NCBI Taxonomy" id="1264"/>
    <lineage>
        <taxon>Bacteria</taxon>
        <taxon>Bacillati</taxon>
        <taxon>Bacillota</taxon>
        <taxon>Clostridia</taxon>
        <taxon>Eubacteriales</taxon>
        <taxon>Oscillospiraceae</taxon>
        <taxon>Ruminococcus</taxon>
    </lineage>
</organism>
<evidence type="ECO:0000313" key="2">
    <source>
        <dbReference type="Proteomes" id="UP000186015"/>
    </source>
</evidence>
<evidence type="ECO:0000313" key="1">
    <source>
        <dbReference type="EMBL" id="SEK81287.1"/>
    </source>
</evidence>
<proteinExistence type="predicted"/>
<dbReference type="AlphaFoldDB" id="A0A1H7K5S4"/>
<sequence>MNVQFMERGVNAVKKYAVYRSATGLYCYEYHDTLDSLKGTLFETVVKEEQLPVVLDGCGGYYTFKEDDYNFVKIIESNKKHPLPLEKMFFKNDDNFKLGWMSPQGDTYSCDYTNHNRCAIMLAEKFIPGAKFPERALGRAGWIKVIDSWDGTERQHGQFVYSLSGRITKQQADKLFDVGLYFNEEVQRLIKDCENDW</sequence>